<dbReference type="PANTHER" id="PTHR22946">
    <property type="entry name" value="DIENELACTONE HYDROLASE DOMAIN-CONTAINING PROTEIN-RELATED"/>
    <property type="match status" value="1"/>
</dbReference>
<dbReference type="PANTHER" id="PTHR22946:SF9">
    <property type="entry name" value="POLYKETIDE TRANSFERASE AF380"/>
    <property type="match status" value="1"/>
</dbReference>
<dbReference type="Proteomes" id="UP000197050">
    <property type="component" value="Chromosome"/>
</dbReference>
<dbReference type="SUPFAM" id="SSF53474">
    <property type="entry name" value="alpha/beta-Hydrolases"/>
    <property type="match status" value="1"/>
</dbReference>
<organism evidence="4 5">
    <name type="scientific">Brevundimonas vesicularis</name>
    <name type="common">Pseudomonas vesicularis</name>
    <dbReference type="NCBI Taxonomy" id="41276"/>
    <lineage>
        <taxon>Bacteria</taxon>
        <taxon>Pseudomonadati</taxon>
        <taxon>Pseudomonadota</taxon>
        <taxon>Alphaproteobacteria</taxon>
        <taxon>Caulobacterales</taxon>
        <taxon>Caulobacteraceae</taxon>
        <taxon>Brevundimonas</taxon>
    </lineage>
</organism>
<keyword evidence="1" id="KW-0378">Hydrolase</keyword>
<evidence type="ECO:0000256" key="1">
    <source>
        <dbReference type="ARBA" id="ARBA00022801"/>
    </source>
</evidence>
<evidence type="ECO:0000259" key="3">
    <source>
        <dbReference type="Pfam" id="PF02129"/>
    </source>
</evidence>
<dbReference type="InterPro" id="IPR029058">
    <property type="entry name" value="AB_hydrolase_fold"/>
</dbReference>
<evidence type="ECO:0000313" key="5">
    <source>
        <dbReference type="Proteomes" id="UP000197050"/>
    </source>
</evidence>
<accession>A0A1Z3UA17</accession>
<dbReference type="Pfam" id="PF02129">
    <property type="entry name" value="Peptidase_S15"/>
    <property type="match status" value="1"/>
</dbReference>
<dbReference type="InterPro" id="IPR000383">
    <property type="entry name" value="Xaa-Pro-like_dom"/>
</dbReference>
<dbReference type="KEGG" id="bvc:CEP68_11580"/>
<name>A0A1Z3UA17_BREVE</name>
<dbReference type="GO" id="GO:0052689">
    <property type="term" value="F:carboxylic ester hydrolase activity"/>
    <property type="evidence" value="ECO:0007669"/>
    <property type="project" value="UniProtKB-ARBA"/>
</dbReference>
<dbReference type="Gene3D" id="3.40.50.1820">
    <property type="entry name" value="alpha/beta hydrolase"/>
    <property type="match status" value="1"/>
</dbReference>
<proteinExistence type="predicted"/>
<dbReference type="EMBL" id="CP022048">
    <property type="protein sequence ID" value="ASE40091.1"/>
    <property type="molecule type" value="Genomic_DNA"/>
</dbReference>
<keyword evidence="2" id="KW-0732">Signal</keyword>
<reference evidence="5" key="1">
    <citation type="submission" date="2017-06" db="EMBL/GenBank/DDBJ databases">
        <title>FDA dAtabase for Regulatory Grade micrObial Sequences (FDA-ARGOS): Supporting development and validation of Infectious Disease Dx tests.</title>
        <authorList>
            <person name="Minogue T."/>
            <person name="Wolcott M."/>
            <person name="Wasieloski L."/>
            <person name="Aguilar W."/>
            <person name="Moore D."/>
            <person name="Tallon L."/>
            <person name="Sadzewicz L."/>
            <person name="Sengamalay N."/>
            <person name="Ott S."/>
            <person name="Godinez A."/>
            <person name="Nagaraj S."/>
            <person name="Nadendla S."/>
            <person name="Geyer C."/>
            <person name="Sichtig H."/>
        </authorList>
    </citation>
    <scope>NUCLEOTIDE SEQUENCE [LARGE SCALE GENOMIC DNA]</scope>
    <source>
        <strain evidence="5">FDAARGOS_289</strain>
    </source>
</reference>
<dbReference type="AlphaFoldDB" id="A0A1Z3UA17"/>
<feature type="domain" description="Xaa-Pro dipeptidyl-peptidase-like" evidence="3">
    <location>
        <begin position="79"/>
        <end position="160"/>
    </location>
</feature>
<gene>
    <name evidence="4" type="ORF">CEP68_11580</name>
</gene>
<protein>
    <recommendedName>
        <fullName evidence="3">Xaa-Pro dipeptidyl-peptidase-like domain-containing protein</fullName>
    </recommendedName>
</protein>
<evidence type="ECO:0000313" key="4">
    <source>
        <dbReference type="EMBL" id="ASE40091.1"/>
    </source>
</evidence>
<dbReference type="InterPro" id="IPR050261">
    <property type="entry name" value="FrsA_esterase"/>
</dbReference>
<evidence type="ECO:0000256" key="2">
    <source>
        <dbReference type="SAM" id="SignalP"/>
    </source>
</evidence>
<sequence>MRPNTGRNDMKALMIALGAALLPGLAVAQEAPREVSIPSGDATMSARLLQGVGEGARPAVVLFNGLPAGPNIPRIALDLQKAGYSVLLPQYRGTGTSGGTISLQHSREDGAAAVAWLKTDAASGADASKIGVIGVSYGGWVALQTAAADHGVRCAVALVPADMGVIGARWGTDADYRAAWKTDLDSFAAEPETTRFGPEGVDGFMNAITRDAAMSGLAQRAPELADRPIFVAGGRKDPAAPFADHYAPLVEALRVAKAPFAALEFDGGHNPSEASAAAQGFIERTCFGR</sequence>
<feature type="signal peptide" evidence="2">
    <location>
        <begin position="1"/>
        <end position="28"/>
    </location>
</feature>
<feature type="chain" id="PRO_5013187490" description="Xaa-Pro dipeptidyl-peptidase-like domain-containing protein" evidence="2">
    <location>
        <begin position="29"/>
        <end position="289"/>
    </location>
</feature>